<dbReference type="OrthoDB" id="1535081at2759"/>
<dbReference type="InterPro" id="IPR012967">
    <property type="entry name" value="COMT_dimerisation"/>
</dbReference>
<dbReference type="EMBL" id="CABFOC020000015">
    <property type="protein sequence ID" value="CAH0046848.1"/>
    <property type="molecule type" value="Genomic_DNA"/>
</dbReference>
<keyword evidence="3" id="KW-0949">S-adenosyl-L-methionine</keyword>
<dbReference type="PANTHER" id="PTHR43712">
    <property type="entry name" value="PUTATIVE (AFU_ORTHOLOGUE AFUA_4G14580)-RELATED"/>
    <property type="match status" value="1"/>
</dbReference>
<evidence type="ECO:0000259" key="5">
    <source>
        <dbReference type="Pfam" id="PF00891"/>
    </source>
</evidence>
<accession>A0A9N9Z0I9</accession>
<dbReference type="PANTHER" id="PTHR43712:SF1">
    <property type="entry name" value="HYPOTHETICAL O-METHYLTRANSFERASE (EUROFUNG)-RELATED"/>
    <property type="match status" value="1"/>
</dbReference>
<dbReference type="Proteomes" id="UP000775872">
    <property type="component" value="Unassembled WGS sequence"/>
</dbReference>
<evidence type="ECO:0000313" key="8">
    <source>
        <dbReference type="Proteomes" id="UP000775872"/>
    </source>
</evidence>
<dbReference type="InterPro" id="IPR029063">
    <property type="entry name" value="SAM-dependent_MTases_sf"/>
</dbReference>
<evidence type="ECO:0008006" key="9">
    <source>
        <dbReference type="Google" id="ProtNLM"/>
    </source>
</evidence>
<dbReference type="SUPFAM" id="SSF53335">
    <property type="entry name" value="S-adenosyl-L-methionine-dependent methyltransferases"/>
    <property type="match status" value="1"/>
</dbReference>
<feature type="active site" description="Proton acceptor" evidence="4">
    <location>
        <position position="246"/>
    </location>
</feature>
<dbReference type="GO" id="GO:0008171">
    <property type="term" value="F:O-methyltransferase activity"/>
    <property type="evidence" value="ECO:0007669"/>
    <property type="project" value="InterPro"/>
</dbReference>
<feature type="domain" description="O-methyltransferase dimerisation" evidence="6">
    <location>
        <begin position="7"/>
        <end position="71"/>
    </location>
</feature>
<evidence type="ECO:0000256" key="3">
    <source>
        <dbReference type="ARBA" id="ARBA00022691"/>
    </source>
</evidence>
<comment type="caution">
    <text evidence="7">The sequence shown here is derived from an EMBL/GenBank/DDBJ whole genome shotgun (WGS) entry which is preliminary data.</text>
</comment>
<dbReference type="AlphaFoldDB" id="A0A9N9Z0I9"/>
<gene>
    <name evidence="7" type="ORF">CSOL1703_00013084</name>
</gene>
<proteinExistence type="predicted"/>
<dbReference type="Gene3D" id="1.10.10.10">
    <property type="entry name" value="Winged helix-like DNA-binding domain superfamily/Winged helix DNA-binding domain"/>
    <property type="match status" value="1"/>
</dbReference>
<feature type="domain" description="O-methyltransferase C-terminal" evidence="5">
    <location>
        <begin position="173"/>
        <end position="317"/>
    </location>
</feature>
<dbReference type="Pfam" id="PF08100">
    <property type="entry name" value="Dimerisation"/>
    <property type="match status" value="1"/>
</dbReference>
<organism evidence="7 8">
    <name type="scientific">Clonostachys solani</name>
    <dbReference type="NCBI Taxonomy" id="160281"/>
    <lineage>
        <taxon>Eukaryota</taxon>
        <taxon>Fungi</taxon>
        <taxon>Dikarya</taxon>
        <taxon>Ascomycota</taxon>
        <taxon>Pezizomycotina</taxon>
        <taxon>Sordariomycetes</taxon>
        <taxon>Hypocreomycetidae</taxon>
        <taxon>Hypocreales</taxon>
        <taxon>Bionectriaceae</taxon>
        <taxon>Clonostachys</taxon>
    </lineage>
</organism>
<dbReference type="GO" id="GO:0032259">
    <property type="term" value="P:methylation"/>
    <property type="evidence" value="ECO:0007669"/>
    <property type="project" value="UniProtKB-KW"/>
</dbReference>
<dbReference type="InterPro" id="IPR016461">
    <property type="entry name" value="COMT-like"/>
</dbReference>
<evidence type="ECO:0000313" key="7">
    <source>
        <dbReference type="EMBL" id="CAH0046848.1"/>
    </source>
</evidence>
<dbReference type="InterPro" id="IPR001077">
    <property type="entry name" value="COMT_C"/>
</dbReference>
<evidence type="ECO:0000256" key="4">
    <source>
        <dbReference type="PIRSR" id="PIRSR005739-1"/>
    </source>
</evidence>
<dbReference type="SUPFAM" id="SSF46785">
    <property type="entry name" value="Winged helix' DNA-binding domain"/>
    <property type="match status" value="1"/>
</dbReference>
<dbReference type="PROSITE" id="PS51683">
    <property type="entry name" value="SAM_OMT_II"/>
    <property type="match status" value="1"/>
</dbReference>
<keyword evidence="8" id="KW-1185">Reference proteome</keyword>
<name>A0A9N9Z0I9_9HYPO</name>
<dbReference type="Pfam" id="PF00891">
    <property type="entry name" value="Methyltransf_2"/>
    <property type="match status" value="1"/>
</dbReference>
<dbReference type="PIRSF" id="PIRSF005739">
    <property type="entry name" value="O-mtase"/>
    <property type="match status" value="1"/>
</dbReference>
<reference evidence="7 8" key="2">
    <citation type="submission" date="2021-10" db="EMBL/GenBank/DDBJ databases">
        <authorList>
            <person name="Piombo E."/>
        </authorList>
    </citation>
    <scope>NUCLEOTIDE SEQUENCE [LARGE SCALE GENOMIC DNA]</scope>
</reference>
<dbReference type="GO" id="GO:0046983">
    <property type="term" value="F:protein dimerization activity"/>
    <property type="evidence" value="ECO:0007669"/>
    <property type="project" value="InterPro"/>
</dbReference>
<reference evidence="8" key="1">
    <citation type="submission" date="2019-06" db="EMBL/GenBank/DDBJ databases">
        <authorList>
            <person name="Broberg M."/>
        </authorList>
    </citation>
    <scope>NUCLEOTIDE SEQUENCE [LARGE SCALE GENOMIC DNA]</scope>
</reference>
<keyword evidence="2" id="KW-0808">Transferase</keyword>
<dbReference type="InterPro" id="IPR036388">
    <property type="entry name" value="WH-like_DNA-bd_sf"/>
</dbReference>
<dbReference type="Gene3D" id="3.40.50.150">
    <property type="entry name" value="Vaccinia Virus protein VP39"/>
    <property type="match status" value="1"/>
</dbReference>
<evidence type="ECO:0000259" key="6">
    <source>
        <dbReference type="Pfam" id="PF08100"/>
    </source>
</evidence>
<evidence type="ECO:0000256" key="2">
    <source>
        <dbReference type="ARBA" id="ARBA00022679"/>
    </source>
</evidence>
<dbReference type="InterPro" id="IPR036390">
    <property type="entry name" value="WH_DNA-bd_sf"/>
</dbReference>
<keyword evidence="1" id="KW-0489">Methyltransferase</keyword>
<protein>
    <recommendedName>
        <fullName evidence="9">O-methyltransferase domain-containing protein</fullName>
    </recommendedName>
</protein>
<sequence>MLTAAKICASLDIFSKLASESGPKSATELAEASGAEPKLLERFLRHLVNRNIVEEAGPGLFEANAVTKLYASAHGAAIVMHMYESNSRLLAHADEALRKTGYRMPLEESESLFRLATGIDTDYFTWLNRPGNESRLDRFQKTMEFTAYGAKWFQTIPLDEILGGKHDVSTDAPLIVDVGGGFGQEMVAFHQAQSDRSGRLIFQDLEATIHRVDAAGISPVEAQVHDFFTPQPVQGAKAYFLKRILHDWDKEKCISILRNLKGAMKPLYSKILVLDLVVADMSADWYSTGSDIMMMLALSATERREKEWREMIAEAGLQVSKIWDTEDADGKLIEIVLA</sequence>
<evidence type="ECO:0000256" key="1">
    <source>
        <dbReference type="ARBA" id="ARBA00022603"/>
    </source>
</evidence>